<evidence type="ECO:0000259" key="4">
    <source>
        <dbReference type="Pfam" id="PF00501"/>
    </source>
</evidence>
<dbReference type="InterPro" id="IPR020845">
    <property type="entry name" value="AMP-binding_CS"/>
</dbReference>
<feature type="transmembrane region" description="Helical" evidence="3">
    <location>
        <begin position="1572"/>
        <end position="1601"/>
    </location>
</feature>
<reference evidence="5" key="1">
    <citation type="submission" date="2020-06" db="EMBL/GenBank/DDBJ databases">
        <authorList>
            <consortium name="Plant Systems Biology data submission"/>
        </authorList>
    </citation>
    <scope>NUCLEOTIDE SEQUENCE</scope>
    <source>
        <strain evidence="5">D6</strain>
    </source>
</reference>
<dbReference type="Gene3D" id="1.10.1200.10">
    <property type="entry name" value="ACP-like"/>
    <property type="match status" value="1"/>
</dbReference>
<keyword evidence="3" id="KW-0812">Transmembrane</keyword>
<feature type="transmembrane region" description="Helical" evidence="3">
    <location>
        <begin position="1368"/>
        <end position="1391"/>
    </location>
</feature>
<dbReference type="SUPFAM" id="SSF51161">
    <property type="entry name" value="Trimeric LpxA-like enzymes"/>
    <property type="match status" value="1"/>
</dbReference>
<evidence type="ECO:0000313" key="6">
    <source>
        <dbReference type="Proteomes" id="UP001153069"/>
    </source>
</evidence>
<dbReference type="Pfam" id="PF00501">
    <property type="entry name" value="AMP-binding"/>
    <property type="match status" value="1"/>
</dbReference>
<dbReference type="InterPro" id="IPR011004">
    <property type="entry name" value="Trimer_LpxA-like_sf"/>
</dbReference>
<feature type="transmembrane region" description="Helical" evidence="3">
    <location>
        <begin position="1219"/>
        <end position="1238"/>
    </location>
</feature>
<evidence type="ECO:0000256" key="1">
    <source>
        <dbReference type="SAM" id="Coils"/>
    </source>
</evidence>
<evidence type="ECO:0000256" key="2">
    <source>
        <dbReference type="SAM" id="MobiDB-lite"/>
    </source>
</evidence>
<proteinExistence type="predicted"/>
<dbReference type="PANTHER" id="PTHR22754:SF32">
    <property type="entry name" value="DISCO-INTERACTING PROTEIN 2"/>
    <property type="match status" value="1"/>
</dbReference>
<feature type="transmembrane region" description="Helical" evidence="3">
    <location>
        <begin position="1130"/>
        <end position="1156"/>
    </location>
</feature>
<dbReference type="InterPro" id="IPR000873">
    <property type="entry name" value="AMP-dep_synth/lig_dom"/>
</dbReference>
<feature type="compositionally biased region" description="Acidic residues" evidence="2">
    <location>
        <begin position="52"/>
        <end position="61"/>
    </location>
</feature>
<dbReference type="InterPro" id="IPR036736">
    <property type="entry name" value="ACP-like_sf"/>
</dbReference>
<feature type="transmembrane region" description="Helical" evidence="3">
    <location>
        <begin position="1403"/>
        <end position="1426"/>
    </location>
</feature>
<sequence length="1787" mass="198714">MSDNKNPDTTGSNNPDTGNVEEETAAAEARDNLASLAASIETSTPYNTPSFDQEEEEELDADSMRMERQQRSSTTGGDFSPRRGSSFKIPEAFMNRDYLSGSVFGLENTPGATAGTGGDDNEDALDASVRFAEEAAVEAERVAALAEEQRQAALLVAAQADAQSNELAAAQQAAQAAEFEAERQRMAMELARQDAAKIQLEKEQAEKANVAGEEAEQAVREAEQEQRQQRLATAEVQEDALKQAEYNIKRAEELQKAIDAEREDTVEDPWKLEEQRDIELRALQDAAQEVQAKLKDEEDRLEATIQEELMAEDVPLTAATATSKHSSTHSTNYLSDLAVPFLQELEDVLDRHDEETFATVYEADGKPTKSLTYYKIWDDAGILSYHLRHTWKLKKGETVVLCLDSSGLSYIAAWIGCLRAGVVPLVVAAPHPPFDTPLAKMNLILKAAAPVALILTDSVVAYWKEKDQADRDSTSCLMWPMDAPWRVVDKPLEAKRKEATTPLAGGSSGRGSTGASSSRRFRRGGSGATPSPKQQSRPSFFWRQPETPGSPSMVQRASIFLGGGSSQSFHLTGTFDEAELKPDDVACLTHTAGSTGDPKVVSLTFEALHEAILMTQKNLKDIFGSELEGLSWLPPDHHLGLFLGMVCPLMSGCRMHYMSPKDFEHAPVQWLFLMSRYKVAWTVAPDPAYRLLMRTVEDIRSENYYDPAFAARAAREIDLSSLRHLLNVGEATRFDTQSKFRKIFGHLRLHKECSVTAGYSLSENILAVSWVSGEFVVVPSTLNYAPTNWVAVARKSALPDNVKLVVVDTSTRQPLPNGTVGEVWVASPSVTAMKGYHRNKKLSKKIFQARLKGAKQKFLRTGDLGFWEIDHLYICGRKKDAMENTKNISYYPPDVEWVVEDARPEVKPGAVASFSSVGGTVEVVFEVMKSTSGDTVKDVCKTVAKAVKESTGIIASSVVAVPEGAIPKTSSGLVERRITKQKLLKEHITILYDYPGRNSRISIPDTSKMIEQRAIPDIQSIIQRTKRAENVGEHSLANLHEAELDNILSRYVGSGFDNELSWDELGLTSTSSVPMRRDLEASMFVTLPPNCLEQHPTPASLKEHITENSGNPLITDAMYLQLNQCVQLSWQYVGLLQAILSLLIILLFSVPVLPCYLAYEFLSVAEPLYLLMIPIWMVTFSMIVVTAKWIAVGSYKECRIVTPSYPYLWWWFVDRLVDLWEVWVGQFIINTPFLWLFYTAMGADLSVSCELDGFIREFDLITMRENSSLKYHCLKCRKFSSWERFERGPLMAFRPISIGARSKVRGMLSLGTQIGEGVYVDKLAVVPEGATVDDHVKLAGNPAFVADEQDDADFGEYHCWLIIGFLKACWLFVELGIMYGIWVAAGIVQSAGPEEIDTATPDYWLIFGATCILLSLLSSIVIKLILIGQRRPGKMKGCGYHLADWAADYHFRLVTLPFRIFAKNSRLVNVLLMLHGCSIDFVSKVDIESFPPSKMDLVRVRRSFIGAVTFDVKSDGIFHRTMLEEASLGQFSHIGADVSVKRTVIPPLSYVNESVIQDRIKKKNRMGHSCKLYFRELAIIVLDLVVLGAVLATVFPSYLIFKVLLDLVSIATIIPFTAAALIAQSLSWFVVFALLQFITLLGTTKGRMRPWFPCLHPVYINCADTYQQWSFFRVVWGSPVFTTMARMMGASVEGRVVFLGERIYDFRLVSAAARTVLDGVLVVGHNIVYDRLKFGRSRCSGIIRERTFVMADSSTTRKESGPWQAIAKSTTTVTRKPSTLKPVVSQI</sequence>
<keyword evidence="3" id="KW-1133">Transmembrane helix</keyword>
<feature type="compositionally biased region" description="Polar residues" evidence="2">
    <location>
        <begin position="40"/>
        <end position="51"/>
    </location>
</feature>
<feature type="region of interest" description="Disordered" evidence="2">
    <location>
        <begin position="498"/>
        <end position="551"/>
    </location>
</feature>
<dbReference type="Gene3D" id="3.30.300.30">
    <property type="match status" value="1"/>
</dbReference>
<dbReference type="SUPFAM" id="SSF56801">
    <property type="entry name" value="Acetyl-CoA synthetase-like"/>
    <property type="match status" value="1"/>
</dbReference>
<dbReference type="CDD" id="cd06503">
    <property type="entry name" value="ATP-synt_Fo_b"/>
    <property type="match status" value="1"/>
</dbReference>
<protein>
    <submittedName>
        <fullName evidence="5">Fatty-acid--CoA ligase FadD21</fullName>
    </submittedName>
</protein>
<feature type="region of interest" description="Disordered" evidence="2">
    <location>
        <begin position="1"/>
        <end position="86"/>
    </location>
</feature>
<feature type="transmembrane region" description="Helical" evidence="3">
    <location>
        <begin position="1613"/>
        <end position="1641"/>
    </location>
</feature>
<dbReference type="Proteomes" id="UP001153069">
    <property type="component" value="Unassembled WGS sequence"/>
</dbReference>
<feature type="domain" description="AMP-dependent synthetase/ligase" evidence="4">
    <location>
        <begin position="355"/>
        <end position="836"/>
    </location>
</feature>
<feature type="coiled-coil region" evidence="1">
    <location>
        <begin position="129"/>
        <end position="307"/>
    </location>
</feature>
<feature type="transmembrane region" description="Helical" evidence="3">
    <location>
        <begin position="1168"/>
        <end position="1191"/>
    </location>
</feature>
<keyword evidence="3" id="KW-0472">Membrane</keyword>
<dbReference type="InterPro" id="IPR045851">
    <property type="entry name" value="AMP-bd_C_sf"/>
</dbReference>
<keyword evidence="1" id="KW-0175">Coiled coil</keyword>
<dbReference type="InterPro" id="IPR042099">
    <property type="entry name" value="ANL_N_sf"/>
</dbReference>
<dbReference type="SUPFAM" id="SSF47336">
    <property type="entry name" value="ACP-like"/>
    <property type="match status" value="1"/>
</dbReference>
<evidence type="ECO:0000313" key="5">
    <source>
        <dbReference type="EMBL" id="CAB9512743.1"/>
    </source>
</evidence>
<gene>
    <name evidence="5" type="ORF">SEMRO_553_G165220.1</name>
</gene>
<name>A0A9N8HJH5_9STRA</name>
<feature type="compositionally biased region" description="Polar residues" evidence="2">
    <location>
        <begin position="1"/>
        <end position="17"/>
    </location>
</feature>
<dbReference type="EMBL" id="CAICTM010000552">
    <property type="protein sequence ID" value="CAB9512743.1"/>
    <property type="molecule type" value="Genomic_DNA"/>
</dbReference>
<dbReference type="OrthoDB" id="10253115at2759"/>
<accession>A0A9N8HJH5</accession>
<keyword evidence="5" id="KW-0436">Ligase</keyword>
<feature type="compositionally biased region" description="Polar residues" evidence="2">
    <location>
        <begin position="529"/>
        <end position="538"/>
    </location>
</feature>
<organism evidence="5 6">
    <name type="scientific">Seminavis robusta</name>
    <dbReference type="NCBI Taxonomy" id="568900"/>
    <lineage>
        <taxon>Eukaryota</taxon>
        <taxon>Sar</taxon>
        <taxon>Stramenopiles</taxon>
        <taxon>Ochrophyta</taxon>
        <taxon>Bacillariophyta</taxon>
        <taxon>Bacillariophyceae</taxon>
        <taxon>Bacillariophycidae</taxon>
        <taxon>Naviculales</taxon>
        <taxon>Naviculaceae</taxon>
        <taxon>Seminavis</taxon>
    </lineage>
</organism>
<comment type="caution">
    <text evidence="5">The sequence shown here is derived from an EMBL/GenBank/DDBJ whole genome shotgun (WGS) entry which is preliminary data.</text>
</comment>
<dbReference type="GO" id="GO:0016874">
    <property type="term" value="F:ligase activity"/>
    <property type="evidence" value="ECO:0007669"/>
    <property type="project" value="UniProtKB-KW"/>
</dbReference>
<dbReference type="Gene3D" id="3.40.50.12780">
    <property type="entry name" value="N-terminal domain of ligase-like"/>
    <property type="match status" value="2"/>
</dbReference>
<keyword evidence="6" id="KW-1185">Reference proteome</keyword>
<evidence type="ECO:0000256" key="3">
    <source>
        <dbReference type="SAM" id="Phobius"/>
    </source>
</evidence>
<dbReference type="PROSITE" id="PS00455">
    <property type="entry name" value="AMP_BINDING"/>
    <property type="match status" value="1"/>
</dbReference>
<dbReference type="PANTHER" id="PTHR22754">
    <property type="entry name" value="DISCO-INTERACTING PROTEIN 2 DIP2 -RELATED"/>
    <property type="match status" value="1"/>
</dbReference>